<dbReference type="Pfam" id="PF14559">
    <property type="entry name" value="TPR_19"/>
    <property type="match status" value="1"/>
</dbReference>
<feature type="repeat" description="TPR" evidence="1">
    <location>
        <begin position="466"/>
        <end position="499"/>
    </location>
</feature>
<dbReference type="PANTHER" id="PTHR44216:SF3">
    <property type="entry name" value="PROTEIN O-MANNOSYL-TRANSFERASE TMTC2"/>
    <property type="match status" value="1"/>
</dbReference>
<dbReference type="SUPFAM" id="SSF48452">
    <property type="entry name" value="TPR-like"/>
    <property type="match status" value="2"/>
</dbReference>
<protein>
    <recommendedName>
        <fullName evidence="2">Peptidase MA-like domain-containing protein</fullName>
    </recommendedName>
</protein>
<reference evidence="3" key="1">
    <citation type="journal article" date="2006" name="Nature">
        <title>Deciphering the evolution and metabolism of an anammox bacterium from a community genome.</title>
        <authorList>
            <person name="Strous M."/>
            <person name="Pelletier E."/>
            <person name="Mangenot S."/>
            <person name="Rattei T."/>
            <person name="Lehner A."/>
            <person name="Taylor M.W."/>
            <person name="Horn M."/>
            <person name="Daims H."/>
            <person name="Bartol-Mavel D."/>
            <person name="Wincker P."/>
            <person name="Barbe V."/>
            <person name="Fonknechten N."/>
            <person name="Vallenet D."/>
            <person name="Segurens B."/>
            <person name="Schenowitz-Truong C."/>
            <person name="Medigue C."/>
            <person name="Collingro A."/>
            <person name="Snel B."/>
            <person name="Dutilh B.E."/>
            <person name="OpDenCamp H.J.M."/>
            <person name="vanDerDrift C."/>
            <person name="Cirpus I."/>
            <person name="vanDePas-Schoonen K.T."/>
            <person name="Harhangi H.R."/>
            <person name="vanNiftrik L."/>
            <person name="Schmid M."/>
            <person name="Keltjens J."/>
            <person name="vanDeVossenberg J."/>
            <person name="Kartal B."/>
            <person name="Meier H."/>
            <person name="Frishman D."/>
            <person name="Huynen M.A."/>
            <person name="Mewes H."/>
            <person name="Weissenbach J."/>
            <person name="Jetten M.S.M."/>
            <person name="Wagner M."/>
            <person name="LePaslier D."/>
        </authorList>
    </citation>
    <scope>NUCLEOTIDE SEQUENCE</scope>
</reference>
<dbReference type="GO" id="GO:0000030">
    <property type="term" value="F:mannosyltransferase activity"/>
    <property type="evidence" value="ECO:0007669"/>
    <property type="project" value="TreeGrafter"/>
</dbReference>
<accession>Q1PYN4</accession>
<dbReference type="InterPro" id="IPR052384">
    <property type="entry name" value="TMTC_O-mannosyltransferase"/>
</dbReference>
<gene>
    <name evidence="3" type="ORF">kustd1448</name>
</gene>
<dbReference type="SMART" id="SM00028">
    <property type="entry name" value="TPR"/>
    <property type="match status" value="4"/>
</dbReference>
<keyword evidence="1" id="KW-0802">TPR repeat</keyword>
<dbReference type="GO" id="GO:0035269">
    <property type="term" value="P:protein O-linked glycosylation via mannose"/>
    <property type="evidence" value="ECO:0007669"/>
    <property type="project" value="TreeGrafter"/>
</dbReference>
<dbReference type="PANTHER" id="PTHR44216">
    <property type="entry name" value="PROTEIN O-MANNOSYL-TRANSFERASE TMTC2"/>
    <property type="match status" value="1"/>
</dbReference>
<evidence type="ECO:0000259" key="2">
    <source>
        <dbReference type="Pfam" id="PF13485"/>
    </source>
</evidence>
<dbReference type="Gene3D" id="1.25.40.10">
    <property type="entry name" value="Tetratricopeptide repeat domain"/>
    <property type="match status" value="1"/>
</dbReference>
<reference evidence="3" key="2">
    <citation type="submission" date="2006-01" db="EMBL/GenBank/DDBJ databases">
        <authorList>
            <person name="Genoscope"/>
        </authorList>
    </citation>
    <scope>NUCLEOTIDE SEQUENCE</scope>
</reference>
<name>Q1PYN4_KUEST</name>
<proteinExistence type="predicted"/>
<evidence type="ECO:0000256" key="1">
    <source>
        <dbReference type="PROSITE-ProRule" id="PRU00339"/>
    </source>
</evidence>
<dbReference type="PROSITE" id="PS50005">
    <property type="entry name" value="TPR"/>
    <property type="match status" value="2"/>
</dbReference>
<dbReference type="InterPro" id="IPR011990">
    <property type="entry name" value="TPR-like_helical_dom_sf"/>
</dbReference>
<sequence length="543" mass="62758">MMKRKAVILLLLLFVVLLSREKEAKSRTNEFFDIPGEIAYGEECLNAWQVEEAKKVAEKVRLLAPEDPHVCFFVGKVRFYEGRYEESLDFLKKAQKTPGVMQQAEEFFHFVQTIYQTASNFKEIESEHFLFRFVEEKDAILAEYALDTLESAYKVIGGDLGYFPREKILVEVYPDAESFCTISTLTQKEIETSGAVAICLFNRLIITSPRLQPRGYEWLDTLAHEYVHYVIMKKTYNRVPVWLHEGLAKYEENRWIDDNSPTLPVSLESLLAEAVEKNYFITFEQMHPSLAKLEKREDTALAFAQVFTSIEYLYHLGGYPLITAILDEIKNGMDAKEALSSATGVPFNTFEENYLQYLKQKNLRRVHGIKILPTILKESSTIVDDLESVAEIEVKEAKKFAILGDLLRREGLYSAAIIEYEKAFIRAKNISPQIQNKLAMAYIQDTQYSKAEEVLKTALEYYPEYTATYISLGELYQRTGAYQTAINFLSRANRVNPFNPVVYRNLIQLYTKVEDKENAANEMRRLKMVTRFHNPTTPEMPEK</sequence>
<evidence type="ECO:0000313" key="3">
    <source>
        <dbReference type="EMBL" id="CAJ72193.1"/>
    </source>
</evidence>
<dbReference type="InterPro" id="IPR019734">
    <property type="entry name" value="TPR_rpt"/>
</dbReference>
<dbReference type="RefSeq" id="WP_099324526.1">
    <property type="nucleotide sequence ID" value="NZ_CP049055.1"/>
</dbReference>
<dbReference type="InterPro" id="IPR039568">
    <property type="entry name" value="Peptidase_MA-like_dom"/>
</dbReference>
<dbReference type="Pfam" id="PF13485">
    <property type="entry name" value="Peptidase_MA_2"/>
    <property type="match status" value="1"/>
</dbReference>
<feature type="domain" description="Peptidase MA-like" evidence="2">
    <location>
        <begin position="190"/>
        <end position="359"/>
    </location>
</feature>
<dbReference type="OrthoDB" id="9787613at2"/>
<dbReference type="AlphaFoldDB" id="Q1PYN4"/>
<feature type="repeat" description="TPR" evidence="1">
    <location>
        <begin position="432"/>
        <end position="465"/>
    </location>
</feature>
<organism evidence="3">
    <name type="scientific">Kuenenia stuttgartiensis</name>
    <dbReference type="NCBI Taxonomy" id="174633"/>
    <lineage>
        <taxon>Bacteria</taxon>
        <taxon>Pseudomonadati</taxon>
        <taxon>Planctomycetota</taxon>
        <taxon>Candidatus Brocadiia</taxon>
        <taxon>Candidatus Brocadiales</taxon>
        <taxon>Candidatus Brocadiaceae</taxon>
        <taxon>Candidatus Kuenenia</taxon>
    </lineage>
</organism>
<dbReference type="EMBL" id="CT573072">
    <property type="protein sequence ID" value="CAJ72193.1"/>
    <property type="molecule type" value="Genomic_DNA"/>
</dbReference>